<gene>
    <name evidence="1" type="ORF">EYC80_009595</name>
</gene>
<protein>
    <submittedName>
        <fullName evidence="1">Uncharacterized protein</fullName>
    </submittedName>
</protein>
<comment type="caution">
    <text evidence="1">The sequence shown here is derived from an EMBL/GenBank/DDBJ whole genome shotgun (WGS) entry which is preliminary data.</text>
</comment>
<sequence>MNFLPRLVVSEDGCVTGMGIAFRYNQNHQQTDLNSANASSLTGALLAFSLILRHRLALFDSYSSTLFRVELHVLP</sequence>
<evidence type="ECO:0000313" key="1">
    <source>
        <dbReference type="EMBL" id="KAB8294152.1"/>
    </source>
</evidence>
<keyword evidence="2" id="KW-1185">Reference proteome</keyword>
<organism evidence="1 2">
    <name type="scientific">Monilinia laxa</name>
    <name type="common">Brown rot fungus</name>
    <name type="synonym">Sclerotinia laxa</name>
    <dbReference type="NCBI Taxonomy" id="61186"/>
    <lineage>
        <taxon>Eukaryota</taxon>
        <taxon>Fungi</taxon>
        <taxon>Dikarya</taxon>
        <taxon>Ascomycota</taxon>
        <taxon>Pezizomycotina</taxon>
        <taxon>Leotiomycetes</taxon>
        <taxon>Helotiales</taxon>
        <taxon>Sclerotiniaceae</taxon>
        <taxon>Monilinia</taxon>
    </lineage>
</organism>
<name>A0A5N6JYB3_MONLA</name>
<dbReference type="Proteomes" id="UP000326757">
    <property type="component" value="Unassembled WGS sequence"/>
</dbReference>
<dbReference type="AlphaFoldDB" id="A0A5N6JYB3"/>
<reference evidence="1 2" key="1">
    <citation type="submission" date="2019-06" db="EMBL/GenBank/DDBJ databases">
        <title>Genome Sequence of the Brown Rot Fungal Pathogen Monilinia laxa.</title>
        <authorList>
            <person name="De Miccolis Angelini R.M."/>
            <person name="Landi L."/>
            <person name="Abate D."/>
            <person name="Pollastro S."/>
            <person name="Romanazzi G."/>
            <person name="Faretra F."/>
        </authorList>
    </citation>
    <scope>NUCLEOTIDE SEQUENCE [LARGE SCALE GENOMIC DNA]</scope>
    <source>
        <strain evidence="1 2">Mlax316</strain>
    </source>
</reference>
<evidence type="ECO:0000313" key="2">
    <source>
        <dbReference type="Proteomes" id="UP000326757"/>
    </source>
</evidence>
<accession>A0A5N6JYB3</accession>
<dbReference type="EMBL" id="VIGI01000011">
    <property type="protein sequence ID" value="KAB8294152.1"/>
    <property type="molecule type" value="Genomic_DNA"/>
</dbReference>
<proteinExistence type="predicted"/>